<dbReference type="EMBL" id="BLXZ01000005">
    <property type="protein sequence ID" value="GFO69131.1"/>
    <property type="molecule type" value="Genomic_DNA"/>
</dbReference>
<sequence length="137" mass="15572">MKDTLAAGITHTHTFRVPVEKTVPRLYPESALFREMPEVFATGYLVGFIEWACMEALQPFLDEGERSVGTMINVSHSAATPPGMEVTAQVRLVEVTGKRTLWEIEVHDEKDLISKGSHERFTINREQFKERLKKKLG</sequence>
<comment type="caution">
    <text evidence="4">The sequence shown here is derived from an EMBL/GenBank/DDBJ whole genome shotgun (WGS) entry which is preliminary data.</text>
</comment>
<protein>
    <submittedName>
        <fullName evidence="4">Thioesterase</fullName>
    </submittedName>
</protein>
<feature type="binding site" evidence="2">
    <location>
        <position position="69"/>
    </location>
    <ligand>
        <name>substrate</name>
    </ligand>
</feature>
<dbReference type="Gene3D" id="3.10.129.10">
    <property type="entry name" value="Hotdog Thioesterase"/>
    <property type="match status" value="1"/>
</dbReference>
<evidence type="ECO:0000256" key="1">
    <source>
        <dbReference type="PIRSR" id="PIRSR014972-1"/>
    </source>
</evidence>
<evidence type="ECO:0000256" key="2">
    <source>
        <dbReference type="PIRSR" id="PIRSR014972-2"/>
    </source>
</evidence>
<feature type="active site" evidence="1">
    <location>
        <position position="42"/>
    </location>
</feature>
<dbReference type="InterPro" id="IPR054485">
    <property type="entry name" value="FlK-like_dom"/>
</dbReference>
<dbReference type="PANTHER" id="PTHR36934">
    <property type="entry name" value="BLR0278 PROTEIN"/>
    <property type="match status" value="1"/>
</dbReference>
<dbReference type="Proteomes" id="UP000587586">
    <property type="component" value="Unassembled WGS sequence"/>
</dbReference>
<accession>A0A6V8N9C0</accession>
<evidence type="ECO:0000259" key="3">
    <source>
        <dbReference type="Pfam" id="PF22636"/>
    </source>
</evidence>
<evidence type="ECO:0000313" key="5">
    <source>
        <dbReference type="Proteomes" id="UP000587586"/>
    </source>
</evidence>
<name>A0A6V8N9C0_9BACT</name>
<dbReference type="SUPFAM" id="SSF54637">
    <property type="entry name" value="Thioesterase/thiol ester dehydrase-isomerase"/>
    <property type="match status" value="1"/>
</dbReference>
<dbReference type="InterPro" id="IPR029069">
    <property type="entry name" value="HotDog_dom_sf"/>
</dbReference>
<dbReference type="InterPro" id="IPR025540">
    <property type="entry name" value="FlK"/>
</dbReference>
<dbReference type="AlphaFoldDB" id="A0A6V8N9C0"/>
<feature type="active site" evidence="1">
    <location>
        <position position="50"/>
    </location>
</feature>
<evidence type="ECO:0000313" key="4">
    <source>
        <dbReference type="EMBL" id="GFO69131.1"/>
    </source>
</evidence>
<dbReference type="RefSeq" id="WP_183361710.1">
    <property type="nucleotide sequence ID" value="NZ_BLXZ01000005.1"/>
</dbReference>
<feature type="domain" description="Fluoroacetyl-CoA-specific thioesterase-like" evidence="3">
    <location>
        <begin position="34"/>
        <end position="126"/>
    </location>
</feature>
<feature type="active site" evidence="1">
    <location>
        <position position="76"/>
    </location>
</feature>
<keyword evidence="5" id="KW-1185">Reference proteome</keyword>
<dbReference type="Pfam" id="PF22636">
    <property type="entry name" value="FlK"/>
    <property type="match status" value="1"/>
</dbReference>
<organism evidence="4 5">
    <name type="scientific">Geomonas limicola</name>
    <dbReference type="NCBI Taxonomy" id="2740186"/>
    <lineage>
        <taxon>Bacteria</taxon>
        <taxon>Pseudomonadati</taxon>
        <taxon>Thermodesulfobacteriota</taxon>
        <taxon>Desulfuromonadia</taxon>
        <taxon>Geobacterales</taxon>
        <taxon>Geobacteraceae</taxon>
        <taxon>Geomonas</taxon>
    </lineage>
</organism>
<dbReference type="PANTHER" id="PTHR36934:SF1">
    <property type="entry name" value="THIOESTERASE DOMAIN-CONTAINING PROTEIN"/>
    <property type="match status" value="1"/>
</dbReference>
<dbReference type="PIRSF" id="PIRSF014972">
    <property type="entry name" value="FlK"/>
    <property type="match status" value="1"/>
</dbReference>
<gene>
    <name evidence="4" type="ORF">GMLC_27100</name>
</gene>
<reference evidence="5" key="1">
    <citation type="submission" date="2020-06" db="EMBL/GenBank/DDBJ databases">
        <title>Draft genomic sequecing of Geomonas sp. Red745.</title>
        <authorList>
            <person name="Itoh H."/>
            <person name="Xu Z.X."/>
            <person name="Ushijima N."/>
            <person name="Masuda Y."/>
            <person name="Shiratori Y."/>
            <person name="Senoo K."/>
        </authorList>
    </citation>
    <scope>NUCLEOTIDE SEQUENCE [LARGE SCALE GENOMIC DNA]</scope>
    <source>
        <strain evidence="5">Red745</strain>
    </source>
</reference>
<feature type="binding site" evidence="2">
    <location>
        <position position="120"/>
    </location>
    <ligand>
        <name>substrate</name>
    </ligand>
</feature>
<proteinExistence type="predicted"/>